<organism evidence="8 9">
    <name type="scientific">Caulobacter hibisci</name>
    <dbReference type="NCBI Taxonomy" id="2035993"/>
    <lineage>
        <taxon>Bacteria</taxon>
        <taxon>Pseudomonadati</taxon>
        <taxon>Pseudomonadota</taxon>
        <taxon>Alphaproteobacteria</taxon>
        <taxon>Caulobacterales</taxon>
        <taxon>Caulobacteraceae</taxon>
        <taxon>Caulobacter</taxon>
    </lineage>
</organism>
<comment type="function">
    <text evidence="5">This protein is involved in the repair of mismatches in DNA. It is required for dam-dependent methyl-directed DNA mismatch repair. May act as a 'molecular matchmaker', a protein that promotes the formation of a stable complex between two or more DNA-binding proteins in an ATP-dependent manner without itself being part of a final effector complex.</text>
</comment>
<dbReference type="SUPFAM" id="SSF55874">
    <property type="entry name" value="ATPase domain of HSP90 chaperone/DNA topoisomerase II/histidine kinase"/>
    <property type="match status" value="1"/>
</dbReference>
<dbReference type="InterPro" id="IPR037198">
    <property type="entry name" value="MutL_C_sf"/>
</dbReference>
<keyword evidence="9" id="KW-1185">Reference proteome</keyword>
<reference evidence="8 9" key="1">
    <citation type="submission" date="2020-11" db="EMBL/GenBank/DDBJ databases">
        <title>genome sequence of strain KACC 18849.</title>
        <authorList>
            <person name="Gao J."/>
            <person name="Zhang X."/>
        </authorList>
    </citation>
    <scope>NUCLEOTIDE SEQUENCE [LARGE SCALE GENOMIC DNA]</scope>
    <source>
        <strain evidence="8 9">KACC 18849</strain>
    </source>
</reference>
<dbReference type="NCBIfam" id="TIGR00585">
    <property type="entry name" value="mutl"/>
    <property type="match status" value="1"/>
</dbReference>
<evidence type="ECO:0000256" key="1">
    <source>
        <dbReference type="ARBA" id="ARBA00006082"/>
    </source>
</evidence>
<dbReference type="InterPro" id="IPR036890">
    <property type="entry name" value="HATPase_C_sf"/>
</dbReference>
<dbReference type="EMBL" id="JADWOX010000001">
    <property type="protein sequence ID" value="MBI1682063.1"/>
    <property type="molecule type" value="Genomic_DNA"/>
</dbReference>
<keyword evidence="8" id="KW-0255">Endonuclease</keyword>
<dbReference type="InterPro" id="IPR020568">
    <property type="entry name" value="Ribosomal_Su5_D2-typ_SF"/>
</dbReference>
<dbReference type="GO" id="GO:0004519">
    <property type="term" value="F:endonuclease activity"/>
    <property type="evidence" value="ECO:0007669"/>
    <property type="project" value="UniProtKB-KW"/>
</dbReference>
<protein>
    <recommendedName>
        <fullName evidence="2 5">DNA mismatch repair protein MutL</fullName>
    </recommendedName>
</protein>
<keyword evidence="8" id="KW-0378">Hydrolase</keyword>
<keyword evidence="3 5" id="KW-0227">DNA damage</keyword>
<dbReference type="InterPro" id="IPR013507">
    <property type="entry name" value="DNA_mismatch_S5_2-like"/>
</dbReference>
<dbReference type="InterPro" id="IPR014762">
    <property type="entry name" value="DNA_mismatch_repair_CS"/>
</dbReference>
<dbReference type="InterPro" id="IPR038973">
    <property type="entry name" value="MutL/Mlh/Pms-like"/>
</dbReference>
<feature type="domain" description="MutL C-terminal dimerisation" evidence="6">
    <location>
        <begin position="466"/>
        <end position="609"/>
    </location>
</feature>
<evidence type="ECO:0000313" key="9">
    <source>
        <dbReference type="Proteomes" id="UP000639859"/>
    </source>
</evidence>
<dbReference type="SMART" id="SM01340">
    <property type="entry name" value="DNA_mis_repair"/>
    <property type="match status" value="1"/>
</dbReference>
<dbReference type="Gene3D" id="3.30.1540.20">
    <property type="entry name" value="MutL, C-terminal domain, dimerisation subdomain"/>
    <property type="match status" value="1"/>
</dbReference>
<dbReference type="CDD" id="cd00782">
    <property type="entry name" value="MutL_Trans"/>
    <property type="match status" value="1"/>
</dbReference>
<name>A0ABS0STN6_9CAUL</name>
<dbReference type="InterPro" id="IPR014721">
    <property type="entry name" value="Ribsml_uS5_D2-typ_fold_subgr"/>
</dbReference>
<gene>
    <name evidence="5 8" type="primary">mutL</name>
    <name evidence="8" type="ORF">I4Q42_00095</name>
</gene>
<dbReference type="RefSeq" id="WP_198574044.1">
    <property type="nucleotide sequence ID" value="NZ_JADWOX010000001.1"/>
</dbReference>
<dbReference type="Pfam" id="PF01119">
    <property type="entry name" value="DNA_mis_repair"/>
    <property type="match status" value="1"/>
</dbReference>
<dbReference type="InterPro" id="IPR002099">
    <property type="entry name" value="MutL/Mlh/PMS"/>
</dbReference>
<keyword evidence="8" id="KW-0540">Nuclease</keyword>
<evidence type="ECO:0000313" key="8">
    <source>
        <dbReference type="EMBL" id="MBI1682063.1"/>
    </source>
</evidence>
<evidence type="ECO:0000256" key="2">
    <source>
        <dbReference type="ARBA" id="ARBA00021975"/>
    </source>
</evidence>
<dbReference type="Pfam" id="PF13589">
    <property type="entry name" value="HATPase_c_3"/>
    <property type="match status" value="1"/>
</dbReference>
<sequence>MPIRRLPPETVNRIAAGEVVERPASAIKELVDNAIDAGATRIEVEAHGGGLTRILVADDGCGMSAEELPVAIERHATSKLAPDDEGLWDLLRIHTMGFRGEALPSIGSVARLQISSRAKGQREAWSILVEGGRVDDVAPAAFAGDNGTRIEVRDLFYATPARLKFMKSERAEAQAITEELKRQAMAHESVGFSLDIDGRRILRLPPEHPGPQGRLARLAAVLGRDFQDNALEIDQTRDGVRLSGFAGLPTYNRGNAAHQYLFVNGRPVRDRLLQGALRAAYADFLARDRHPSAALYVTLDTSEVDVNVHPAKAEVRFRDPALVRGLIVGALRHALAGAGHRASTTTAAQALDSIRAQNVYPGYQPNSYQGGPSPAGFSAWREGGWTPPTQRPMDLPGLSDVSARHEARPEEAYQTLGGGFAGGGVAEAVREAAYGGYDAPPSVAYPSQDYVQSQPFDPIDFPLGAARAQVHETYIVAQTRDGVVIVDQHAAHERLVYERMKHEMEAGGVARQTLLLPEVVELDPAEAERVVARAEELSSLGLVLESFGPGAVLVRETPALLGKADAAGLVRDIADDLAENGQALALKERLEEVCSTMACHGSVRAGRRLNAAEMNALLREMEATPHSGQCNHGRPTYVELKLSDIEKLFGRR</sequence>
<keyword evidence="4 5" id="KW-0234">DNA repair</keyword>
<dbReference type="NCBIfam" id="NF000953">
    <property type="entry name" value="PRK00095.2-4"/>
    <property type="match status" value="1"/>
</dbReference>
<dbReference type="PROSITE" id="PS00058">
    <property type="entry name" value="DNA_MISMATCH_REPAIR_1"/>
    <property type="match status" value="1"/>
</dbReference>
<evidence type="ECO:0000256" key="5">
    <source>
        <dbReference type="HAMAP-Rule" id="MF_00149"/>
    </source>
</evidence>
<evidence type="ECO:0000256" key="3">
    <source>
        <dbReference type="ARBA" id="ARBA00022763"/>
    </source>
</evidence>
<dbReference type="InterPro" id="IPR020667">
    <property type="entry name" value="DNA_mismatch_repair_MutL"/>
</dbReference>
<dbReference type="InterPro" id="IPR014790">
    <property type="entry name" value="MutL_C"/>
</dbReference>
<evidence type="ECO:0000259" key="7">
    <source>
        <dbReference type="SMART" id="SM01340"/>
    </source>
</evidence>
<dbReference type="SUPFAM" id="SSF54211">
    <property type="entry name" value="Ribosomal protein S5 domain 2-like"/>
    <property type="match status" value="1"/>
</dbReference>
<dbReference type="CDD" id="cd16926">
    <property type="entry name" value="HATPase_MutL-MLH-PMS-like"/>
    <property type="match status" value="1"/>
</dbReference>
<dbReference type="InterPro" id="IPR042120">
    <property type="entry name" value="MutL_C_dimsub"/>
</dbReference>
<comment type="caution">
    <text evidence="8">The sequence shown here is derived from an EMBL/GenBank/DDBJ whole genome shotgun (WGS) entry which is preliminary data.</text>
</comment>
<comment type="similarity">
    <text evidence="1 5">Belongs to the DNA mismatch repair MutL/HexB family.</text>
</comment>
<dbReference type="Gene3D" id="3.30.230.10">
    <property type="match status" value="1"/>
</dbReference>
<dbReference type="PANTHER" id="PTHR10073:SF12">
    <property type="entry name" value="DNA MISMATCH REPAIR PROTEIN MLH1"/>
    <property type="match status" value="1"/>
</dbReference>
<evidence type="ECO:0000256" key="4">
    <source>
        <dbReference type="ARBA" id="ARBA00023204"/>
    </source>
</evidence>
<feature type="domain" description="DNA mismatch repair protein S5" evidence="7">
    <location>
        <begin position="218"/>
        <end position="336"/>
    </location>
</feature>
<dbReference type="SUPFAM" id="SSF118116">
    <property type="entry name" value="DNA mismatch repair protein MutL"/>
    <property type="match status" value="1"/>
</dbReference>
<dbReference type="InterPro" id="IPR042121">
    <property type="entry name" value="MutL_C_regsub"/>
</dbReference>
<dbReference type="Pfam" id="PF08676">
    <property type="entry name" value="MutL_C"/>
    <property type="match status" value="1"/>
</dbReference>
<dbReference type="HAMAP" id="MF_00149">
    <property type="entry name" value="DNA_mis_repair"/>
    <property type="match status" value="1"/>
</dbReference>
<proteinExistence type="inferred from homology"/>
<dbReference type="SMART" id="SM00853">
    <property type="entry name" value="MutL_C"/>
    <property type="match status" value="1"/>
</dbReference>
<dbReference type="PANTHER" id="PTHR10073">
    <property type="entry name" value="DNA MISMATCH REPAIR PROTEIN MLH, PMS, MUTL"/>
    <property type="match status" value="1"/>
</dbReference>
<dbReference type="Gene3D" id="3.30.565.10">
    <property type="entry name" value="Histidine kinase-like ATPase, C-terminal domain"/>
    <property type="match status" value="1"/>
</dbReference>
<accession>A0ABS0STN6</accession>
<dbReference type="Proteomes" id="UP000639859">
    <property type="component" value="Unassembled WGS sequence"/>
</dbReference>
<dbReference type="Gene3D" id="3.30.1370.100">
    <property type="entry name" value="MutL, C-terminal domain, regulatory subdomain"/>
    <property type="match status" value="1"/>
</dbReference>
<evidence type="ECO:0000259" key="6">
    <source>
        <dbReference type="SMART" id="SM00853"/>
    </source>
</evidence>